<evidence type="ECO:0000256" key="4">
    <source>
        <dbReference type="ARBA" id="ARBA00022989"/>
    </source>
</evidence>
<evidence type="ECO:0000313" key="9">
    <source>
        <dbReference type="Proteomes" id="UP000177309"/>
    </source>
</evidence>
<keyword evidence="3 6" id="KW-0812">Transmembrane</keyword>
<keyword evidence="2" id="KW-1003">Cell membrane</keyword>
<evidence type="ECO:0000256" key="2">
    <source>
        <dbReference type="ARBA" id="ARBA00022475"/>
    </source>
</evidence>
<dbReference type="GO" id="GO:0005886">
    <property type="term" value="C:plasma membrane"/>
    <property type="evidence" value="ECO:0007669"/>
    <property type="project" value="UniProtKB-SubCell"/>
</dbReference>
<comment type="caution">
    <text evidence="8">The sequence shown here is derived from an EMBL/GenBank/DDBJ whole genome shotgun (WGS) entry which is preliminary data.</text>
</comment>
<keyword evidence="5 6" id="KW-0472">Membrane</keyword>
<dbReference type="InterPro" id="IPR042106">
    <property type="entry name" value="Nuo/plastoQ_OxRdtase_6_NuoJ"/>
</dbReference>
<sequence>MINDVFLIMLIVTALLAIEMKDLLNSVIILAAFSLVLTFLFFNLHALDLAMAEAAIGAGVSTVLFVVAISKTRRREN</sequence>
<feature type="transmembrane region" description="Helical" evidence="6">
    <location>
        <begin position="50"/>
        <end position="69"/>
    </location>
</feature>
<organism evidence="8 9">
    <name type="scientific">candidate division WOR-1 bacterium RIFOXYC2_FULL_41_25</name>
    <dbReference type="NCBI Taxonomy" id="1802586"/>
    <lineage>
        <taxon>Bacteria</taxon>
        <taxon>Bacillati</taxon>
        <taxon>Saganbacteria</taxon>
    </lineage>
</organism>
<gene>
    <name evidence="8" type="ORF">A2462_06050</name>
</gene>
<comment type="subcellular location">
    <subcellularLocation>
        <location evidence="1">Cell membrane</location>
        <topology evidence="1">Multi-pass membrane protein</topology>
    </subcellularLocation>
</comment>
<dbReference type="Pfam" id="PF13244">
    <property type="entry name" value="MbhD"/>
    <property type="match status" value="1"/>
</dbReference>
<dbReference type="Gene3D" id="1.20.120.1200">
    <property type="entry name" value="NADH-ubiquinone/plastoquinone oxidoreductase chain 6, subunit NuoJ"/>
    <property type="match status" value="1"/>
</dbReference>
<dbReference type="AlphaFoldDB" id="A0A1F4TQY0"/>
<name>A0A1F4TQY0_UNCSA</name>
<protein>
    <recommendedName>
        <fullName evidence="7">MrpA C-terminal/MbhD domain-containing protein</fullName>
    </recommendedName>
</protein>
<evidence type="ECO:0000256" key="3">
    <source>
        <dbReference type="ARBA" id="ARBA00022692"/>
    </source>
</evidence>
<evidence type="ECO:0000256" key="5">
    <source>
        <dbReference type="ARBA" id="ARBA00023136"/>
    </source>
</evidence>
<evidence type="ECO:0000256" key="6">
    <source>
        <dbReference type="SAM" id="Phobius"/>
    </source>
</evidence>
<accession>A0A1F4TQY0</accession>
<proteinExistence type="predicted"/>
<dbReference type="EMBL" id="MEUI01000008">
    <property type="protein sequence ID" value="OGC35101.1"/>
    <property type="molecule type" value="Genomic_DNA"/>
</dbReference>
<dbReference type="Proteomes" id="UP000177309">
    <property type="component" value="Unassembled WGS sequence"/>
</dbReference>
<feature type="domain" description="MrpA C-terminal/MbhD" evidence="7">
    <location>
        <begin position="8"/>
        <end position="74"/>
    </location>
</feature>
<keyword evidence="4 6" id="KW-1133">Transmembrane helix</keyword>
<evidence type="ECO:0000259" key="7">
    <source>
        <dbReference type="Pfam" id="PF13244"/>
    </source>
</evidence>
<feature type="transmembrane region" description="Helical" evidence="6">
    <location>
        <begin position="23"/>
        <end position="44"/>
    </location>
</feature>
<evidence type="ECO:0000256" key="1">
    <source>
        <dbReference type="ARBA" id="ARBA00004651"/>
    </source>
</evidence>
<dbReference type="InterPro" id="IPR025383">
    <property type="entry name" value="MrpA_C/MbhD"/>
</dbReference>
<evidence type="ECO:0000313" key="8">
    <source>
        <dbReference type="EMBL" id="OGC35101.1"/>
    </source>
</evidence>
<reference evidence="8 9" key="1">
    <citation type="journal article" date="2016" name="Nat. Commun.">
        <title>Thousands of microbial genomes shed light on interconnected biogeochemical processes in an aquifer system.</title>
        <authorList>
            <person name="Anantharaman K."/>
            <person name="Brown C.T."/>
            <person name="Hug L.A."/>
            <person name="Sharon I."/>
            <person name="Castelle C.J."/>
            <person name="Probst A.J."/>
            <person name="Thomas B.C."/>
            <person name="Singh A."/>
            <person name="Wilkins M.J."/>
            <person name="Karaoz U."/>
            <person name="Brodie E.L."/>
            <person name="Williams K.H."/>
            <person name="Hubbard S.S."/>
            <person name="Banfield J.F."/>
        </authorList>
    </citation>
    <scope>NUCLEOTIDE SEQUENCE [LARGE SCALE GENOMIC DNA]</scope>
</reference>